<comment type="similarity">
    <text evidence="2">Belongs to the EspG family.</text>
</comment>
<dbReference type="AlphaFoldDB" id="A0A929G1G3"/>
<dbReference type="Pfam" id="PF14011">
    <property type="entry name" value="ESX-1_EspG"/>
    <property type="match status" value="1"/>
</dbReference>
<evidence type="ECO:0000256" key="2">
    <source>
        <dbReference type="ARBA" id="ARBA00006411"/>
    </source>
</evidence>
<keyword evidence="4" id="KW-0143">Chaperone</keyword>
<organism evidence="6 7">
    <name type="scientific">Saccharopolyspora montiporae</name>
    <dbReference type="NCBI Taxonomy" id="2781240"/>
    <lineage>
        <taxon>Bacteria</taxon>
        <taxon>Bacillati</taxon>
        <taxon>Actinomycetota</taxon>
        <taxon>Actinomycetes</taxon>
        <taxon>Pseudonocardiales</taxon>
        <taxon>Pseudonocardiaceae</taxon>
        <taxon>Saccharopolyspora</taxon>
    </lineage>
</organism>
<feature type="region of interest" description="Disordered" evidence="5">
    <location>
        <begin position="164"/>
        <end position="187"/>
    </location>
</feature>
<proteinExistence type="inferred from homology"/>
<sequence length="276" mass="30129">MSVSGRWQLTPVQLDVVLKYLRINGLTLPLSTTSAGRTTGELSRIAKAELPRMESLGLVIDDEVPPPLVDALGALAEPHLWIDSIWYPQVGADHCWRAVAVLTPDDEVVLGVQAPSENPKRGGLLTVEVHNRVSLAQALLGTLPPAPPGNRGTVRVPETSFRTDEQPADDFGQQSLMQGGTPARARASSGDRQVALYQAISHAEHLRIGQLAANLRDRNGRRNRSQIAWWLDNHEPDGRYLNRTERGSTGERVFAMLPADARMIGGQVEALIAQVR</sequence>
<evidence type="ECO:0000313" key="7">
    <source>
        <dbReference type="Proteomes" id="UP000598360"/>
    </source>
</evidence>
<evidence type="ECO:0000313" key="6">
    <source>
        <dbReference type="EMBL" id="MBE9376640.1"/>
    </source>
</evidence>
<evidence type="ECO:0000256" key="3">
    <source>
        <dbReference type="ARBA" id="ARBA00022490"/>
    </source>
</evidence>
<reference evidence="6" key="1">
    <citation type="submission" date="2020-10" db="EMBL/GenBank/DDBJ databases">
        <title>Diversity and distribution of actinomycetes associated with coral in the coast of Hainan.</title>
        <authorList>
            <person name="Li F."/>
        </authorList>
    </citation>
    <scope>NUCLEOTIDE SEQUENCE</scope>
    <source>
        <strain evidence="6">HNM0983</strain>
    </source>
</reference>
<evidence type="ECO:0000256" key="5">
    <source>
        <dbReference type="SAM" id="MobiDB-lite"/>
    </source>
</evidence>
<gene>
    <name evidence="6" type="ORF">IQ251_19500</name>
</gene>
<name>A0A929G1G3_9PSEU</name>
<evidence type="ECO:0000256" key="1">
    <source>
        <dbReference type="ARBA" id="ARBA00004496"/>
    </source>
</evidence>
<dbReference type="InterPro" id="IPR025734">
    <property type="entry name" value="EspG"/>
</dbReference>
<keyword evidence="7" id="KW-1185">Reference proteome</keyword>
<keyword evidence="3" id="KW-0963">Cytoplasm</keyword>
<comment type="caution">
    <text evidence="6">The sequence shown here is derived from an EMBL/GenBank/DDBJ whole genome shotgun (WGS) entry which is preliminary data.</text>
</comment>
<dbReference type="Proteomes" id="UP000598360">
    <property type="component" value="Unassembled WGS sequence"/>
</dbReference>
<evidence type="ECO:0000256" key="4">
    <source>
        <dbReference type="ARBA" id="ARBA00023186"/>
    </source>
</evidence>
<dbReference type="RefSeq" id="WP_193930587.1">
    <property type="nucleotide sequence ID" value="NZ_JADEYC010000049.1"/>
</dbReference>
<accession>A0A929G1G3</accession>
<protein>
    <submittedName>
        <fullName evidence="6">ESX secretion-associated protein EspG</fullName>
    </submittedName>
</protein>
<dbReference type="EMBL" id="JADEYC010000049">
    <property type="protein sequence ID" value="MBE9376640.1"/>
    <property type="molecule type" value="Genomic_DNA"/>
</dbReference>
<comment type="subcellular location">
    <subcellularLocation>
        <location evidence="1">Cytoplasm</location>
    </subcellularLocation>
</comment>